<evidence type="ECO:0000313" key="3">
    <source>
        <dbReference type="Proteomes" id="UP001549366"/>
    </source>
</evidence>
<evidence type="ECO:0008006" key="4">
    <source>
        <dbReference type="Google" id="ProtNLM"/>
    </source>
</evidence>
<comment type="caution">
    <text evidence="2">The sequence shown here is derived from an EMBL/GenBank/DDBJ whole genome shotgun (WGS) entry which is preliminary data.</text>
</comment>
<dbReference type="EMBL" id="JBEWTB010000002">
    <property type="protein sequence ID" value="MET4757835.1"/>
    <property type="molecule type" value="Genomic_DNA"/>
</dbReference>
<evidence type="ECO:0000256" key="1">
    <source>
        <dbReference type="SAM" id="MobiDB-lite"/>
    </source>
</evidence>
<dbReference type="Proteomes" id="UP001549366">
    <property type="component" value="Unassembled WGS sequence"/>
</dbReference>
<organism evidence="2 3">
    <name type="scientific">Endozoicomonas lisbonensis</name>
    <dbReference type="NCBI Taxonomy" id="3120522"/>
    <lineage>
        <taxon>Bacteria</taxon>
        <taxon>Pseudomonadati</taxon>
        <taxon>Pseudomonadota</taxon>
        <taxon>Gammaproteobacteria</taxon>
        <taxon>Oceanospirillales</taxon>
        <taxon>Endozoicomonadaceae</taxon>
        <taxon>Endozoicomonas</taxon>
    </lineage>
</organism>
<protein>
    <recommendedName>
        <fullName evidence="4">Glycoamylase-like domain-containing protein</fullName>
    </recommendedName>
</protein>
<feature type="region of interest" description="Disordered" evidence="1">
    <location>
        <begin position="331"/>
        <end position="355"/>
    </location>
</feature>
<sequence length="464" mass="53025">MPEKIFSGILNYALPMKKYLSILLAGFMLSTQVMAFESDEEIIHKLYRNSYTFWQEVRNDNGTFQDGYHFDQISERGSIANVGMGLIATAIAHANCWEPDAEKMALHTLNVVAGRDSKISVPRNKNGTYIHFYNTTTGEQVGDDWSPVDSAIMLKGAQFIKNYFSDNKEIAEVVDYLFESTDLTSFIASVEKGQIWLSAYEDGSFVDEDGTEKHKTLAFNEYMIVASIAYQQALRGMGADAAPDNDPIAFWNKWYETTDNVHKPVYETSSERIEVLGVNPNWFISKFNFQFNNYLVHHYSNSDVYQSASHNAARADFAWWNDQASSERESYEWGSGAGSCPQRRPDGSPQGNDNKYCVDRIRKNGDRSQNESMVVSPHILAGFMPQLDSARDDLIAMYRDDQQQAHYRLEDGSVILWRYSLDHPEWRAKAIQAVDFSTMLFGLAALEENLGMEFFNKYNHYYDF</sequence>
<name>A0ABV2SJA6_9GAMM</name>
<gene>
    <name evidence="2" type="ORF">V5J35_003027</name>
</gene>
<dbReference type="Gene3D" id="1.50.10.140">
    <property type="match status" value="1"/>
</dbReference>
<keyword evidence="3" id="KW-1185">Reference proteome</keyword>
<evidence type="ECO:0000313" key="2">
    <source>
        <dbReference type="EMBL" id="MET4757835.1"/>
    </source>
</evidence>
<accession>A0ABV2SJA6</accession>
<proteinExistence type="predicted"/>
<reference evidence="2 3" key="1">
    <citation type="submission" date="2024-06" db="EMBL/GenBank/DDBJ databases">
        <title>Genomic Encyclopedia of Type Strains, Phase V (KMG-V): Genome sequencing to study the core and pangenomes of soil and plant-associated prokaryotes.</title>
        <authorList>
            <person name="Whitman W."/>
        </authorList>
    </citation>
    <scope>NUCLEOTIDE SEQUENCE [LARGE SCALE GENOMIC DNA]</scope>
    <source>
        <strain evidence="2 3">NE40</strain>
    </source>
</reference>